<evidence type="ECO:0000256" key="4">
    <source>
        <dbReference type="ARBA" id="ARBA00022975"/>
    </source>
</evidence>
<dbReference type="SUPFAM" id="SSF53671">
    <property type="entry name" value="Aspartate/ornithine carbamoyltransferase"/>
    <property type="match status" value="1"/>
</dbReference>
<evidence type="ECO:0000256" key="6">
    <source>
        <dbReference type="ARBA" id="ARBA00048859"/>
    </source>
</evidence>
<feature type="binding site" evidence="7">
    <location>
        <position position="63"/>
    </location>
    <ligand>
        <name>carbamoyl phosphate</name>
        <dbReference type="ChEBI" id="CHEBI:58228"/>
    </ligand>
</feature>
<dbReference type="Pfam" id="PF02729">
    <property type="entry name" value="OTCace_N"/>
    <property type="match status" value="1"/>
</dbReference>
<feature type="binding site" evidence="7">
    <location>
        <position position="140"/>
    </location>
    <ligand>
        <name>carbamoyl phosphate</name>
        <dbReference type="ChEBI" id="CHEBI:58228"/>
    </ligand>
</feature>
<dbReference type="PROSITE" id="PS00097">
    <property type="entry name" value="CARBAMOYLTRANSFERASE"/>
    <property type="match status" value="1"/>
</dbReference>
<feature type="binding site" evidence="7">
    <location>
        <position position="172"/>
    </location>
    <ligand>
        <name>L-aspartate</name>
        <dbReference type="ChEBI" id="CHEBI:29991"/>
    </ligand>
</feature>
<dbReference type="InterPro" id="IPR036901">
    <property type="entry name" value="Asp/Orn_carbamoylTrfase_sf"/>
</dbReference>
<dbReference type="Gene3D" id="3.40.50.1370">
    <property type="entry name" value="Aspartate/ornithine carbamoyltransferase"/>
    <property type="match status" value="2"/>
</dbReference>
<feature type="binding site" evidence="7">
    <location>
        <position position="273"/>
    </location>
    <ligand>
        <name>carbamoyl phosphate</name>
        <dbReference type="ChEBI" id="CHEBI:58228"/>
    </ligand>
</feature>
<evidence type="ECO:0000256" key="2">
    <source>
        <dbReference type="ARBA" id="ARBA00008896"/>
    </source>
</evidence>
<feature type="binding site" evidence="7">
    <location>
        <position position="62"/>
    </location>
    <ligand>
        <name>carbamoyl phosphate</name>
        <dbReference type="ChEBI" id="CHEBI:58228"/>
    </ligand>
</feature>
<dbReference type="GO" id="GO:0044205">
    <property type="term" value="P:'de novo' UMP biosynthetic process"/>
    <property type="evidence" value="ECO:0007669"/>
    <property type="project" value="UniProtKB-UniRule"/>
</dbReference>
<feature type="binding site" evidence="7">
    <location>
        <position position="272"/>
    </location>
    <ligand>
        <name>carbamoyl phosphate</name>
        <dbReference type="ChEBI" id="CHEBI:58228"/>
    </ligand>
</feature>
<feature type="binding site" evidence="7">
    <location>
        <position position="91"/>
    </location>
    <ligand>
        <name>L-aspartate</name>
        <dbReference type="ChEBI" id="CHEBI:29991"/>
    </ligand>
</feature>
<keyword evidence="3 7" id="KW-0808">Transferase</keyword>
<feature type="binding site" evidence="7">
    <location>
        <position position="112"/>
    </location>
    <ligand>
        <name>carbamoyl phosphate</name>
        <dbReference type="ChEBI" id="CHEBI:58228"/>
    </ligand>
</feature>
<comment type="subunit">
    <text evidence="7">Heterooligomer of catalytic and regulatory chains.</text>
</comment>
<dbReference type="EMBL" id="KF900545">
    <property type="protein sequence ID" value="AIE98814.1"/>
    <property type="molecule type" value="Genomic_DNA"/>
</dbReference>
<dbReference type="PANTHER" id="PTHR45753:SF6">
    <property type="entry name" value="ASPARTATE CARBAMOYLTRANSFERASE"/>
    <property type="match status" value="1"/>
</dbReference>
<dbReference type="FunFam" id="3.40.50.1370:FF:000001">
    <property type="entry name" value="Aspartate carbamoyltransferase"/>
    <property type="match status" value="1"/>
</dbReference>
<dbReference type="PRINTS" id="PR00100">
    <property type="entry name" value="AOTCASE"/>
</dbReference>
<dbReference type="GO" id="GO:0016597">
    <property type="term" value="F:amino acid binding"/>
    <property type="evidence" value="ECO:0007669"/>
    <property type="project" value="InterPro"/>
</dbReference>
<accession>A0A075G5V6</accession>
<comment type="function">
    <text evidence="5 7">Catalyzes the condensation of carbamoyl phosphate and aspartate to form carbamoyl aspartate and inorganic phosphate, the committed step in the de novo pyrimidine nucleotide biosynthesis pathway.</text>
</comment>
<dbReference type="GO" id="GO:0006520">
    <property type="term" value="P:amino acid metabolic process"/>
    <property type="evidence" value="ECO:0007669"/>
    <property type="project" value="InterPro"/>
</dbReference>
<dbReference type="InterPro" id="IPR006130">
    <property type="entry name" value="Asp/Orn_carbamoylTrfase"/>
</dbReference>
<dbReference type="AlphaFoldDB" id="A0A075G5V6"/>
<dbReference type="HAMAP" id="MF_00001">
    <property type="entry name" value="Asp_carb_tr"/>
    <property type="match status" value="1"/>
</dbReference>
<keyword evidence="4 7" id="KW-0665">Pyrimidine biosynthesis</keyword>
<comment type="catalytic activity">
    <reaction evidence="6 7">
        <text>carbamoyl phosphate + L-aspartate = N-carbamoyl-L-aspartate + phosphate + H(+)</text>
        <dbReference type="Rhea" id="RHEA:20013"/>
        <dbReference type="ChEBI" id="CHEBI:15378"/>
        <dbReference type="ChEBI" id="CHEBI:29991"/>
        <dbReference type="ChEBI" id="CHEBI:32814"/>
        <dbReference type="ChEBI" id="CHEBI:43474"/>
        <dbReference type="ChEBI" id="CHEBI:58228"/>
        <dbReference type="EC" id="2.1.3.2"/>
    </reaction>
</comment>
<sequence>MPRPLAKGMSKDLITMDDLSDDDIISLLDDAARLVPVAQGNVHLPLLEGKLLGNMFFEPSTRTRMSFETAMKRLGGNVINLGALASSSVSKGETLYDTMRMVDGYCDLAVLRHPRQGAAQYAADACAIPIVNAGDGAGHHPTQTLLDLFTIKQAHGRLDLDVTLVGDLRYGRTVHSLSHALARFGARLTLVSPETLGMPSEIVDDLKAAGSDITVSDDLQAQVANADVIYMTRIQKERFPDDDEYLKVAGIYQLSKSDLGGAKGSMIIMHPLPRVDEIDSDVDGTAHALYFEQAANGVVARMALLCRMLGADIPDEVTA</sequence>
<feature type="binding site" evidence="7">
    <location>
        <position position="143"/>
    </location>
    <ligand>
        <name>carbamoyl phosphate</name>
        <dbReference type="ChEBI" id="CHEBI:58228"/>
    </ligand>
</feature>
<comment type="similarity">
    <text evidence="2 7">Belongs to the aspartate/ornithine carbamoyltransferase superfamily. ATCase family.</text>
</comment>
<feature type="binding site" evidence="7">
    <location>
        <position position="233"/>
    </location>
    <ligand>
        <name>L-aspartate</name>
        <dbReference type="ChEBI" id="CHEBI:29991"/>
    </ligand>
</feature>
<evidence type="ECO:0000256" key="7">
    <source>
        <dbReference type="HAMAP-Rule" id="MF_00001"/>
    </source>
</evidence>
<feature type="domain" description="Aspartate/ornithine carbamoyltransferase carbamoyl-P binding" evidence="9">
    <location>
        <begin position="11"/>
        <end position="153"/>
    </location>
</feature>
<dbReference type="NCBIfam" id="TIGR00670">
    <property type="entry name" value="asp_carb_tr"/>
    <property type="match status" value="1"/>
</dbReference>
<evidence type="ECO:0000256" key="3">
    <source>
        <dbReference type="ARBA" id="ARBA00022679"/>
    </source>
</evidence>
<feature type="domain" description="Aspartate/ornithine carbamoyltransferase Asp/Orn-binding" evidence="8">
    <location>
        <begin position="160"/>
        <end position="306"/>
    </location>
</feature>
<dbReference type="PRINTS" id="PR00101">
    <property type="entry name" value="ATCASE"/>
</dbReference>
<dbReference type="PANTHER" id="PTHR45753">
    <property type="entry name" value="ORNITHINE CARBAMOYLTRANSFERASE, MITOCHONDRIAL"/>
    <property type="match status" value="1"/>
</dbReference>
<organism evidence="10">
    <name type="scientific">uncultured marine group II/III euryarchaeote KM3_100_D04</name>
    <dbReference type="NCBI Taxonomy" id="1457841"/>
    <lineage>
        <taxon>Archaea</taxon>
        <taxon>Methanobacteriati</taxon>
        <taxon>Methanobacteriota</taxon>
        <taxon>environmental samples</taxon>
    </lineage>
</organism>
<dbReference type="FunFam" id="3.40.50.1370:FF:000002">
    <property type="entry name" value="Aspartate carbamoyltransferase 2"/>
    <property type="match status" value="1"/>
</dbReference>
<dbReference type="GO" id="GO:0006207">
    <property type="term" value="P:'de novo' pyrimidine nucleobase biosynthetic process"/>
    <property type="evidence" value="ECO:0007669"/>
    <property type="project" value="InterPro"/>
</dbReference>
<dbReference type="NCBIfam" id="NF002032">
    <property type="entry name" value="PRK00856.1"/>
    <property type="match status" value="1"/>
</dbReference>
<reference evidence="10" key="1">
    <citation type="journal article" date="2014" name="Genome Biol. Evol.">
        <title>Pangenome evidence for extensive interdomain horizontal transfer affecting lineage core and shell genes in uncultured planktonic thaumarchaeota and euryarchaeota.</title>
        <authorList>
            <person name="Deschamps P."/>
            <person name="Zivanovic Y."/>
            <person name="Moreira D."/>
            <person name="Rodriguez-Valera F."/>
            <person name="Lopez-Garcia P."/>
        </authorList>
    </citation>
    <scope>NUCLEOTIDE SEQUENCE</scope>
</reference>
<gene>
    <name evidence="10" type="primary">PYR2</name>
    <name evidence="7 10" type="synonym">pyrB</name>
</gene>
<evidence type="ECO:0000256" key="5">
    <source>
        <dbReference type="ARBA" id="ARBA00043884"/>
    </source>
</evidence>
<dbReference type="UniPathway" id="UPA00070">
    <property type="reaction ID" value="UER00116"/>
</dbReference>
<dbReference type="GO" id="GO:0004070">
    <property type="term" value="F:aspartate carbamoyltransferase activity"/>
    <property type="evidence" value="ECO:0007669"/>
    <property type="project" value="UniProtKB-UniRule"/>
</dbReference>
<dbReference type="EC" id="2.1.3.2" evidence="7"/>
<evidence type="ECO:0000259" key="8">
    <source>
        <dbReference type="Pfam" id="PF00185"/>
    </source>
</evidence>
<evidence type="ECO:0000256" key="1">
    <source>
        <dbReference type="ARBA" id="ARBA00004852"/>
    </source>
</evidence>
<proteinExistence type="inferred from homology"/>
<dbReference type="Pfam" id="PF00185">
    <property type="entry name" value="OTCace"/>
    <property type="match status" value="1"/>
</dbReference>
<dbReference type="InterPro" id="IPR002082">
    <property type="entry name" value="Asp_carbamoyltransf"/>
</dbReference>
<name>A0A075G5V6_9EURY</name>
<dbReference type="InterPro" id="IPR006132">
    <property type="entry name" value="Asp/Orn_carbamoyltranf_P-bd"/>
</dbReference>
<evidence type="ECO:0000259" key="9">
    <source>
        <dbReference type="Pfam" id="PF02729"/>
    </source>
</evidence>
<protein>
    <recommendedName>
        <fullName evidence="7">Aspartate carbamoyltransferase</fullName>
        <ecNumber evidence="7">2.1.3.2</ecNumber>
    </recommendedName>
    <alternativeName>
        <fullName evidence="7">Aspartate transcarbamylase</fullName>
        <shortName evidence="7">ATCase</shortName>
    </alternativeName>
</protein>
<evidence type="ECO:0000313" key="10">
    <source>
        <dbReference type="EMBL" id="AIE98814.1"/>
    </source>
</evidence>
<dbReference type="InterPro" id="IPR006131">
    <property type="entry name" value="Asp_carbamoyltransf_Asp/Orn-bd"/>
</dbReference>
<comment type="pathway">
    <text evidence="1 7">Pyrimidine metabolism; UMP biosynthesis via de novo pathway; (S)-dihydroorotate from bicarbonate: step 2/3.</text>
</comment>